<proteinExistence type="predicted"/>
<dbReference type="RefSeq" id="WP_149295795.1">
    <property type="nucleotide sequence ID" value="NZ_CP043473.1"/>
</dbReference>
<name>A0A5C1DF76_9NEIS</name>
<organism evidence="1 2">
    <name type="scientific">Chromobacterium paludis</name>
    <dbReference type="NCBI Taxonomy" id="2605945"/>
    <lineage>
        <taxon>Bacteria</taxon>
        <taxon>Pseudomonadati</taxon>
        <taxon>Pseudomonadota</taxon>
        <taxon>Betaproteobacteria</taxon>
        <taxon>Neisseriales</taxon>
        <taxon>Chromobacteriaceae</taxon>
        <taxon>Chromobacterium</taxon>
    </lineage>
</organism>
<dbReference type="KEGG" id="chrm:FYK34_07560"/>
<reference evidence="1 2" key="1">
    <citation type="submission" date="2019-08" db="EMBL/GenBank/DDBJ databases">
        <title>Chromobacterium paludis, a novel bacterium isolated from a Maryland marsh pond.</title>
        <authorList>
            <person name="Blackburn M.B."/>
            <person name="Gundersen-Rindal D.E."/>
        </authorList>
    </citation>
    <scope>NUCLEOTIDE SEQUENCE [LARGE SCALE GENOMIC DNA]</scope>
    <source>
        <strain evidence="2">IIBBL 257-1</strain>
    </source>
</reference>
<evidence type="ECO:0000313" key="1">
    <source>
        <dbReference type="EMBL" id="QEL55431.1"/>
    </source>
</evidence>
<protein>
    <submittedName>
        <fullName evidence="1">Uncharacterized protein</fullName>
    </submittedName>
</protein>
<gene>
    <name evidence="1" type="ORF">FYK34_07560</name>
</gene>
<accession>A0A5C1DF76</accession>
<sequence length="74" mass="7988">MLRHPWPPLPAACLAPCAWAGAFLPPRRQGLSLFNGMLKKAGAVPYGALCKREAWLRLGATPIGAAVGLFHNYF</sequence>
<dbReference type="Proteomes" id="UP000322079">
    <property type="component" value="Chromosome"/>
</dbReference>
<dbReference type="AlphaFoldDB" id="A0A5C1DF76"/>
<dbReference type="EMBL" id="CP043473">
    <property type="protein sequence ID" value="QEL55431.1"/>
    <property type="molecule type" value="Genomic_DNA"/>
</dbReference>
<evidence type="ECO:0000313" key="2">
    <source>
        <dbReference type="Proteomes" id="UP000322079"/>
    </source>
</evidence>
<keyword evidence="2" id="KW-1185">Reference proteome</keyword>